<proteinExistence type="inferred from homology"/>
<dbReference type="PROSITE" id="PS51891">
    <property type="entry name" value="CENP_V_GFA"/>
    <property type="match status" value="2"/>
</dbReference>
<keyword evidence="2" id="KW-0479">Metal-binding</keyword>
<evidence type="ECO:0000256" key="3">
    <source>
        <dbReference type="ARBA" id="ARBA00022833"/>
    </source>
</evidence>
<sequence>MAGQYGLPGMSGQYGLAGQRFPLSFVSPLDDVEPELVPGDVTLTVQCQCEQCSFKVALSVSREVVPEVLRCYCRACRKYHASAFASYLRVSRQACDVGDDWTFGECARRSRGTCLALGTVERIFCQRCFSKIATIPRHGPQQDDILVSLGCVQDASVPEFLAKWWQRHFTEVDPGAQAPWWGVVSSPADPDEGADCAIVAEGGCCCGSCVFSAAFDPGFFLQHCYCGLCRHLSGSACQTWVPCRKNDICWLQEASKVVNRFSSHAQRHLCERCGGVLAIVYDAEPDHMWMAAGTLNDSDFVEDFAAHGCTVVHICCTMMQSWYRLPLDGQRRLRYAS</sequence>
<comment type="caution">
    <text evidence="6">The sequence shown here is derived from an EMBL/GenBank/DDBJ whole genome shotgun (WGS) entry which is preliminary data.</text>
</comment>
<keyword evidence="3" id="KW-0862">Zinc</keyword>
<dbReference type="Proteomes" id="UP001189429">
    <property type="component" value="Unassembled WGS sequence"/>
</dbReference>
<dbReference type="Gene3D" id="3.90.1590.10">
    <property type="entry name" value="glutathione-dependent formaldehyde- activating enzyme (gfa)"/>
    <property type="match status" value="2"/>
</dbReference>
<keyword evidence="7" id="KW-1185">Reference proteome</keyword>
<feature type="domain" description="CENP-V/GFA" evidence="5">
    <location>
        <begin position="43"/>
        <end position="166"/>
    </location>
</feature>
<dbReference type="PANTHER" id="PTHR33337:SF40">
    <property type="entry name" value="CENP-V_GFA DOMAIN-CONTAINING PROTEIN-RELATED"/>
    <property type="match status" value="1"/>
</dbReference>
<evidence type="ECO:0000256" key="2">
    <source>
        <dbReference type="ARBA" id="ARBA00022723"/>
    </source>
</evidence>
<dbReference type="SUPFAM" id="SSF51316">
    <property type="entry name" value="Mss4-like"/>
    <property type="match status" value="2"/>
</dbReference>
<keyword evidence="4" id="KW-0456">Lyase</keyword>
<feature type="domain" description="CENP-V/GFA" evidence="5">
    <location>
        <begin position="200"/>
        <end position="305"/>
    </location>
</feature>
<evidence type="ECO:0000259" key="5">
    <source>
        <dbReference type="PROSITE" id="PS51891"/>
    </source>
</evidence>
<dbReference type="Pfam" id="PF04828">
    <property type="entry name" value="GFA"/>
    <property type="match status" value="2"/>
</dbReference>
<dbReference type="InterPro" id="IPR006913">
    <property type="entry name" value="CENP-V/GFA"/>
</dbReference>
<evidence type="ECO:0000256" key="4">
    <source>
        <dbReference type="ARBA" id="ARBA00023239"/>
    </source>
</evidence>
<gene>
    <name evidence="6" type="ORF">PCOR1329_LOCUS60066</name>
</gene>
<evidence type="ECO:0000313" key="6">
    <source>
        <dbReference type="EMBL" id="CAK0875385.1"/>
    </source>
</evidence>
<dbReference type="PANTHER" id="PTHR33337">
    <property type="entry name" value="GFA DOMAIN-CONTAINING PROTEIN"/>
    <property type="match status" value="1"/>
</dbReference>
<accession>A0ABN9VQT4</accession>
<evidence type="ECO:0000256" key="1">
    <source>
        <dbReference type="ARBA" id="ARBA00005495"/>
    </source>
</evidence>
<protein>
    <recommendedName>
        <fullName evidence="5">CENP-V/GFA domain-containing protein</fullName>
    </recommendedName>
</protein>
<dbReference type="InterPro" id="IPR011057">
    <property type="entry name" value="Mss4-like_sf"/>
</dbReference>
<reference evidence="6" key="1">
    <citation type="submission" date="2023-10" db="EMBL/GenBank/DDBJ databases">
        <authorList>
            <person name="Chen Y."/>
            <person name="Shah S."/>
            <person name="Dougan E. K."/>
            <person name="Thang M."/>
            <person name="Chan C."/>
        </authorList>
    </citation>
    <scope>NUCLEOTIDE SEQUENCE [LARGE SCALE GENOMIC DNA]</scope>
</reference>
<dbReference type="EMBL" id="CAUYUJ010017505">
    <property type="protein sequence ID" value="CAK0875385.1"/>
    <property type="molecule type" value="Genomic_DNA"/>
</dbReference>
<name>A0ABN9VQT4_9DINO</name>
<evidence type="ECO:0000313" key="7">
    <source>
        <dbReference type="Proteomes" id="UP001189429"/>
    </source>
</evidence>
<comment type="similarity">
    <text evidence="1">Belongs to the Gfa family.</text>
</comment>
<organism evidence="6 7">
    <name type="scientific">Prorocentrum cordatum</name>
    <dbReference type="NCBI Taxonomy" id="2364126"/>
    <lineage>
        <taxon>Eukaryota</taxon>
        <taxon>Sar</taxon>
        <taxon>Alveolata</taxon>
        <taxon>Dinophyceae</taxon>
        <taxon>Prorocentrales</taxon>
        <taxon>Prorocentraceae</taxon>
        <taxon>Prorocentrum</taxon>
    </lineage>
</organism>